<gene>
    <name evidence="1" type="ORF">DUNSADRAFT_13328</name>
</gene>
<comment type="caution">
    <text evidence="1">The sequence shown here is derived from an EMBL/GenBank/DDBJ whole genome shotgun (WGS) entry which is preliminary data.</text>
</comment>
<evidence type="ECO:0008006" key="3">
    <source>
        <dbReference type="Google" id="ProtNLM"/>
    </source>
</evidence>
<organism evidence="1 2">
    <name type="scientific">Dunaliella salina</name>
    <name type="common">Green alga</name>
    <name type="synonym">Protococcus salinus</name>
    <dbReference type="NCBI Taxonomy" id="3046"/>
    <lineage>
        <taxon>Eukaryota</taxon>
        <taxon>Viridiplantae</taxon>
        <taxon>Chlorophyta</taxon>
        <taxon>core chlorophytes</taxon>
        <taxon>Chlorophyceae</taxon>
        <taxon>CS clade</taxon>
        <taxon>Chlamydomonadales</taxon>
        <taxon>Dunaliellaceae</taxon>
        <taxon>Dunaliella</taxon>
    </lineage>
</organism>
<keyword evidence="2" id="KW-1185">Reference proteome</keyword>
<accession>A0ABQ7G9M2</accession>
<evidence type="ECO:0000313" key="1">
    <source>
        <dbReference type="EMBL" id="KAF5831299.1"/>
    </source>
</evidence>
<reference evidence="1" key="1">
    <citation type="submission" date="2017-08" db="EMBL/GenBank/DDBJ databases">
        <authorList>
            <person name="Polle J.E."/>
            <person name="Barry K."/>
            <person name="Cushman J."/>
            <person name="Schmutz J."/>
            <person name="Tran D."/>
            <person name="Hathwaick L.T."/>
            <person name="Yim W.C."/>
            <person name="Jenkins J."/>
            <person name="Mckie-Krisberg Z.M."/>
            <person name="Prochnik S."/>
            <person name="Lindquist E."/>
            <person name="Dockter R.B."/>
            <person name="Adam C."/>
            <person name="Molina H."/>
            <person name="Bunkerborg J."/>
            <person name="Jin E."/>
            <person name="Buchheim M."/>
            <person name="Magnuson J."/>
        </authorList>
    </citation>
    <scope>NUCLEOTIDE SEQUENCE</scope>
    <source>
        <strain evidence="1">CCAP 19/18</strain>
    </source>
</reference>
<proteinExistence type="predicted"/>
<evidence type="ECO:0000313" key="2">
    <source>
        <dbReference type="Proteomes" id="UP000815325"/>
    </source>
</evidence>
<protein>
    <recommendedName>
        <fullName evidence="3">Encoded protein</fullName>
    </recommendedName>
</protein>
<dbReference type="EMBL" id="MU069959">
    <property type="protein sequence ID" value="KAF5831299.1"/>
    <property type="molecule type" value="Genomic_DNA"/>
</dbReference>
<sequence length="89" mass="9743">MKSPTTIPALAKPGYLAAQLTGMREGEIIKSQGTDKGVNTISRQRKCKCMIHTVKAHLESGAPFANANPRATTLFLLILTRENWLPPLQ</sequence>
<name>A0ABQ7G9M2_DUNSA</name>
<dbReference type="Proteomes" id="UP000815325">
    <property type="component" value="Unassembled WGS sequence"/>
</dbReference>